<dbReference type="RefSeq" id="WP_344917404.1">
    <property type="nucleotide sequence ID" value="NZ_BAAAYO010000021.1"/>
</dbReference>
<sequence length="55" mass="5723">MDRRKMLAAIGVAGASALLGKSLQTVQASSVTEMVYGTGPSQADEVNYKYASEAV</sequence>
<name>A0ABV5W6Z0_9BACL</name>
<organism evidence="1 2">
    <name type="scientific">Paenibacillus hodogayensis</name>
    <dbReference type="NCBI Taxonomy" id="279208"/>
    <lineage>
        <taxon>Bacteria</taxon>
        <taxon>Bacillati</taxon>
        <taxon>Bacillota</taxon>
        <taxon>Bacilli</taxon>
        <taxon>Bacillales</taxon>
        <taxon>Paenibacillaceae</taxon>
        <taxon>Paenibacillus</taxon>
    </lineage>
</organism>
<comment type="caution">
    <text evidence="1">The sequence shown here is derived from an EMBL/GenBank/DDBJ whole genome shotgun (WGS) entry which is preliminary data.</text>
</comment>
<dbReference type="EMBL" id="JBHMAG010000022">
    <property type="protein sequence ID" value="MFB9756333.1"/>
    <property type="molecule type" value="Genomic_DNA"/>
</dbReference>
<reference evidence="1 2" key="1">
    <citation type="submission" date="2024-09" db="EMBL/GenBank/DDBJ databases">
        <authorList>
            <person name="Sun Q."/>
            <person name="Mori K."/>
        </authorList>
    </citation>
    <scope>NUCLEOTIDE SEQUENCE [LARGE SCALE GENOMIC DNA]</scope>
    <source>
        <strain evidence="1 2">JCM 12520</strain>
    </source>
</reference>
<evidence type="ECO:0000313" key="1">
    <source>
        <dbReference type="EMBL" id="MFB9756333.1"/>
    </source>
</evidence>
<proteinExistence type="predicted"/>
<accession>A0ABV5W6Z0</accession>
<gene>
    <name evidence="1" type="ORF">ACFFNY_32555</name>
</gene>
<protein>
    <submittedName>
        <fullName evidence="1">Uncharacterized protein</fullName>
    </submittedName>
</protein>
<keyword evidence="2" id="KW-1185">Reference proteome</keyword>
<dbReference type="Proteomes" id="UP001589619">
    <property type="component" value="Unassembled WGS sequence"/>
</dbReference>
<evidence type="ECO:0000313" key="2">
    <source>
        <dbReference type="Proteomes" id="UP001589619"/>
    </source>
</evidence>